<dbReference type="InterPro" id="IPR032675">
    <property type="entry name" value="LRR_dom_sf"/>
</dbReference>
<dbReference type="SMART" id="SM00369">
    <property type="entry name" value="LRR_TYP"/>
    <property type="match status" value="2"/>
</dbReference>
<keyword evidence="2" id="KW-0677">Repeat</keyword>
<dbReference type="Proteomes" id="UP000093000">
    <property type="component" value="Unassembled WGS sequence"/>
</dbReference>
<feature type="region of interest" description="Disordered" evidence="3">
    <location>
        <begin position="503"/>
        <end position="593"/>
    </location>
</feature>
<organism evidence="6 7">
    <name type="scientific">Choanephora cucurbitarum</name>
    <dbReference type="NCBI Taxonomy" id="101091"/>
    <lineage>
        <taxon>Eukaryota</taxon>
        <taxon>Fungi</taxon>
        <taxon>Fungi incertae sedis</taxon>
        <taxon>Mucoromycota</taxon>
        <taxon>Mucoromycotina</taxon>
        <taxon>Mucoromycetes</taxon>
        <taxon>Mucorales</taxon>
        <taxon>Mucorineae</taxon>
        <taxon>Choanephoraceae</taxon>
        <taxon>Choanephoroideae</taxon>
        <taxon>Choanephora</taxon>
    </lineage>
</organism>
<evidence type="ECO:0000313" key="6">
    <source>
        <dbReference type="EMBL" id="OBZ91192.1"/>
    </source>
</evidence>
<dbReference type="OrthoDB" id="2427554at2759"/>
<dbReference type="GO" id="GO:0016287">
    <property type="term" value="F:glycerone-phosphate O-acyltransferase activity"/>
    <property type="evidence" value="ECO:0007669"/>
    <property type="project" value="TreeGrafter"/>
</dbReference>
<name>A0A1C7NQ10_9FUNG</name>
<feature type="domain" description="Phospholipid/glycerol acyltransferase" evidence="5">
    <location>
        <begin position="657"/>
        <end position="865"/>
    </location>
</feature>
<dbReference type="InterPro" id="IPR002123">
    <property type="entry name" value="Plipid/glycerol_acylTrfase"/>
</dbReference>
<feature type="compositionally biased region" description="Acidic residues" evidence="3">
    <location>
        <begin position="1315"/>
        <end position="1326"/>
    </location>
</feature>
<gene>
    <name evidence="6" type="ORF">A0J61_00763</name>
</gene>
<keyword evidence="4" id="KW-0472">Membrane</keyword>
<comment type="caution">
    <text evidence="6">The sequence shown here is derived from an EMBL/GenBank/DDBJ whole genome shotgun (WGS) entry which is preliminary data.</text>
</comment>
<dbReference type="InterPro" id="IPR003591">
    <property type="entry name" value="Leu-rich_rpt_typical-subtyp"/>
</dbReference>
<dbReference type="InterPro" id="IPR052744">
    <property type="entry name" value="GPAT/DAPAT"/>
</dbReference>
<feature type="region of interest" description="Disordered" evidence="3">
    <location>
        <begin position="1315"/>
        <end position="1341"/>
    </location>
</feature>
<evidence type="ECO:0000256" key="3">
    <source>
        <dbReference type="SAM" id="MobiDB-lite"/>
    </source>
</evidence>
<keyword evidence="7" id="KW-1185">Reference proteome</keyword>
<feature type="region of interest" description="Disordered" evidence="3">
    <location>
        <begin position="1250"/>
        <end position="1274"/>
    </location>
</feature>
<reference evidence="6 7" key="1">
    <citation type="submission" date="2016-03" db="EMBL/GenBank/DDBJ databases">
        <title>Choanephora cucurbitarum.</title>
        <authorList>
            <person name="Min B."/>
            <person name="Park H."/>
            <person name="Park J.-H."/>
            <person name="Shin H.-D."/>
            <person name="Choi I.-G."/>
        </authorList>
    </citation>
    <scope>NUCLEOTIDE SEQUENCE [LARGE SCALE GENOMIC DNA]</scope>
    <source>
        <strain evidence="6 7">KUS-F28377</strain>
    </source>
</reference>
<dbReference type="PROSITE" id="PS51450">
    <property type="entry name" value="LRR"/>
    <property type="match status" value="2"/>
</dbReference>
<feature type="transmembrane region" description="Helical" evidence="4">
    <location>
        <begin position="1068"/>
        <end position="1089"/>
    </location>
</feature>
<dbReference type="Gene3D" id="3.80.10.10">
    <property type="entry name" value="Ribonuclease Inhibitor"/>
    <property type="match status" value="2"/>
</dbReference>
<keyword evidence="1" id="KW-0433">Leucine-rich repeat</keyword>
<dbReference type="PANTHER" id="PTHR31605">
    <property type="entry name" value="GLYCEROL-3-PHOSPHATE O-ACYLTRANSFERASE 1"/>
    <property type="match status" value="1"/>
</dbReference>
<dbReference type="InterPro" id="IPR001611">
    <property type="entry name" value="Leu-rich_rpt"/>
</dbReference>
<dbReference type="InParanoid" id="A0A1C7NQ10"/>
<keyword evidence="4" id="KW-1133">Transmembrane helix</keyword>
<evidence type="ECO:0000256" key="2">
    <source>
        <dbReference type="ARBA" id="ARBA00022737"/>
    </source>
</evidence>
<dbReference type="GO" id="GO:0004366">
    <property type="term" value="F:glycerol-3-phosphate O-acyltransferase activity"/>
    <property type="evidence" value="ECO:0007669"/>
    <property type="project" value="TreeGrafter"/>
</dbReference>
<evidence type="ECO:0000256" key="1">
    <source>
        <dbReference type="ARBA" id="ARBA00022614"/>
    </source>
</evidence>
<keyword evidence="4" id="KW-0812">Transmembrane</keyword>
<proteinExistence type="predicted"/>
<dbReference type="SUPFAM" id="SSF52075">
    <property type="entry name" value="Outer arm dynein light chain 1"/>
    <property type="match status" value="1"/>
</dbReference>
<dbReference type="SUPFAM" id="SSF69593">
    <property type="entry name" value="Glycerol-3-phosphate (1)-acyltransferase"/>
    <property type="match status" value="2"/>
</dbReference>
<protein>
    <recommendedName>
        <fullName evidence="5">Phospholipid/glycerol acyltransferase domain-containing protein</fullName>
    </recommendedName>
</protein>
<dbReference type="PANTHER" id="PTHR31605:SF0">
    <property type="entry name" value="GLYCEROL-3-PHOSPHATE O-ACYLTRANSFERASE 1"/>
    <property type="match status" value="1"/>
</dbReference>
<feature type="compositionally biased region" description="Basic residues" evidence="3">
    <location>
        <begin position="506"/>
        <end position="523"/>
    </location>
</feature>
<evidence type="ECO:0000313" key="7">
    <source>
        <dbReference type="Proteomes" id="UP000093000"/>
    </source>
</evidence>
<dbReference type="GO" id="GO:0008654">
    <property type="term" value="P:phospholipid biosynthetic process"/>
    <property type="evidence" value="ECO:0007669"/>
    <property type="project" value="TreeGrafter"/>
</dbReference>
<dbReference type="Pfam" id="PF13855">
    <property type="entry name" value="LRR_8"/>
    <property type="match status" value="1"/>
</dbReference>
<dbReference type="STRING" id="101091.A0A1C7NQ10"/>
<accession>A0A1C7NQ10</accession>
<evidence type="ECO:0000259" key="5">
    <source>
        <dbReference type="SMART" id="SM00563"/>
    </source>
</evidence>
<dbReference type="SMART" id="SM00563">
    <property type="entry name" value="PlsC"/>
    <property type="match status" value="1"/>
</dbReference>
<dbReference type="CDD" id="cd07992">
    <property type="entry name" value="LPLAT_AAK14816-like"/>
    <property type="match status" value="1"/>
</dbReference>
<dbReference type="Pfam" id="PF01553">
    <property type="entry name" value="Acyltransferase"/>
    <property type="match status" value="1"/>
</dbReference>
<sequence length="1341" mass="150571">MTSSVTGEQFIRTLRHYLEANQSRLIDTQPAPLKQVKEEPPKQATGFMKTMSSLWSTTTSAFVKEAPPPLQPPPPNAVIEAGALKDGSRPSSLYGIPIPYISLLAATSPDTNSLSNISYMPPRSCLTLDIHHLYFLLVQFEHLGLVEEIHLPVPPEHGLVETETTSTQGKAPSITSVGSVMSTLSLSTGWQFWSSKQDSNRPLHEDIVYIHQYLSNISALKLHMNLLTDTQDGVTKSGQRIIRGYESPLPQDGSVALPLSCFKKLRFLELNQISPNCIADWSQLKSSLTSMTIRGGHLENADTLFGQDMGWPELKMLSLQDNALITLDMESAQQLRSLTHLNLSSNLLIDIPVALASLYNLTSLNLSYNMISLTSSINTVLGNIQELDLRGNRLTVLAGLDRLWALERLDVRDNRISDAAEIGRLTALPNIRDIWIEGNPFTQSQPDYRVEIFNQFRKDDIDIELDGTKPNFAERRRISLPANHYSAKSPTQWPSAAVIETQAPVKTKKPARAKSKSNKRQIRLGRTIENENIPVPEACLSDDEESKKHRHRAVDLEESVQQEAKNSRKAASVRSRRSKKATAAEEKAAAQAANSEEFKKASEAFRKKIETMRKEAGTAQIIAYDTALWIFNLMIDIFFREVRPRGAHKIPKKGPVIFVVAPHANQFVDPIVLMRECGRRVSFLIAEKSMHQKGIGFFARMVSAIPVIRPQDLAKSGQGRIQLLNRKTDPLRIIGIDTQFTHQLKPRDSIVLPKGCGLSEVVEIISDTELIIKKEFKDLKALELLTRSEGTAYKCMPHVEQESVYKCVHDELNNGRCITIFPEGGSHDRAEMLPLKAGVTVMALGAMAKYKGLDVKIVPCGLNYFHAHRFRSRAVIEFGNPISISSELVEKFKAGGAEKREACSSLLDSIYNALKTVTLNAGSYETLMLIQAARRLYKPAHRKLHLSQVVDLNRRFLIGYNLFRDDPKVIELQQRVMAYNQLLKYHGIRDHQVSKLSNRNKGRLLWLLIKRIVVLIILALWAFPGSILNLPVIVLAKKLTHYKKKPPAALKSSTVKIAGRDVLATWKLLVGLVLLPTLYAFYSLIMFIVVLQTSLEVKYKLALPLMTWALLPFVSYASMRFGEIGFDILRSIQPTFLALLDPQAAETLRQNREKLSSNITELINEYGPKVFTDFDANYISKTIEPSPSRSTSTASLSWTSAPSKLPKVASGFFQQATRMNWLDDKNLFNWARSDEEDGFFDKFYFNISGRSRSGSVSESDSRNRSRSNSASHELLKIEGMTSLPSITQRHIPELIVTSTNDRKLSRRIFRIDDIDEKELEEDDDDSNNSKPGSESEDKKDK</sequence>
<evidence type="ECO:0000256" key="4">
    <source>
        <dbReference type="SAM" id="Phobius"/>
    </source>
</evidence>
<dbReference type="EMBL" id="LUGH01000019">
    <property type="protein sequence ID" value="OBZ91192.1"/>
    <property type="molecule type" value="Genomic_DNA"/>
</dbReference>